<dbReference type="Gene3D" id="3.40.50.720">
    <property type="entry name" value="NAD(P)-binding Rossmann-like Domain"/>
    <property type="match status" value="1"/>
</dbReference>
<dbReference type="PANTHER" id="PTHR43715:SF1">
    <property type="entry name" value="GDP-MANNOSE 4,6 DEHYDRATASE"/>
    <property type="match status" value="1"/>
</dbReference>
<comment type="cofactor">
    <cofactor evidence="1">
        <name>NADP(+)</name>
        <dbReference type="ChEBI" id="CHEBI:58349"/>
    </cofactor>
</comment>
<dbReference type="PANTHER" id="PTHR43715">
    <property type="entry name" value="GDP-MANNOSE 4,6-DEHYDRATASE"/>
    <property type="match status" value="1"/>
</dbReference>
<feature type="domain" description="NAD(P)-binding" evidence="5">
    <location>
        <begin position="5"/>
        <end position="195"/>
    </location>
</feature>
<comment type="caution">
    <text evidence="6">The sequence shown here is derived from an EMBL/GenBank/DDBJ whole genome shotgun (WGS) entry which is preliminary data.</text>
</comment>
<accession>X1GE76</accession>
<dbReference type="GO" id="GO:0042351">
    <property type="term" value="P:'de novo' GDP-L-fucose biosynthetic process"/>
    <property type="evidence" value="ECO:0007669"/>
    <property type="project" value="TreeGrafter"/>
</dbReference>
<dbReference type="SUPFAM" id="SSF51735">
    <property type="entry name" value="NAD(P)-binding Rossmann-fold domains"/>
    <property type="match status" value="1"/>
</dbReference>
<evidence type="ECO:0000259" key="5">
    <source>
        <dbReference type="Pfam" id="PF16363"/>
    </source>
</evidence>
<sequence length="195" mass="22156">MKKALITGITGQDGSYLAEFLLGKGYEVHGIVRRVALEDPEHRLWRIRHILDKLILHSASLGSYASIFNVVEKVKPVECYHLAAQSFVSYSFEDEFSTINTNINGTHFVLSSIKERVPQGRFYFAASSEMFGHAKVTPQNETTPFHPRSPYGISKVAGFDLTRNYREAYGLFACNGIFFNHESPRRGFEFVTRKI</sequence>
<feature type="non-terminal residue" evidence="6">
    <location>
        <position position="195"/>
    </location>
</feature>
<comment type="similarity">
    <text evidence="2">Belongs to the NAD(P)-dependent epimerase/dehydratase family. GDP-mannose 4,6-dehydratase subfamily.</text>
</comment>
<dbReference type="EC" id="4.2.1.47" evidence="3"/>
<protein>
    <recommendedName>
        <fullName evidence="3">GDP-mannose 4,6-dehydratase</fullName>
        <ecNumber evidence="3">4.2.1.47</ecNumber>
    </recommendedName>
</protein>
<evidence type="ECO:0000256" key="4">
    <source>
        <dbReference type="ARBA" id="ARBA00023239"/>
    </source>
</evidence>
<name>X1GE76_9ZZZZ</name>
<reference evidence="6" key="1">
    <citation type="journal article" date="2014" name="Front. Microbiol.">
        <title>High frequency of phylogenetically diverse reductive dehalogenase-homologous genes in deep subseafloor sedimentary metagenomes.</title>
        <authorList>
            <person name="Kawai M."/>
            <person name="Futagami T."/>
            <person name="Toyoda A."/>
            <person name="Takaki Y."/>
            <person name="Nishi S."/>
            <person name="Hori S."/>
            <person name="Arai W."/>
            <person name="Tsubouchi T."/>
            <person name="Morono Y."/>
            <person name="Uchiyama I."/>
            <person name="Ito T."/>
            <person name="Fujiyama A."/>
            <person name="Inagaki F."/>
            <person name="Takami H."/>
        </authorList>
    </citation>
    <scope>NUCLEOTIDE SEQUENCE</scope>
    <source>
        <strain evidence="6">Expedition CK06-06</strain>
    </source>
</reference>
<dbReference type="InterPro" id="IPR016040">
    <property type="entry name" value="NAD(P)-bd_dom"/>
</dbReference>
<dbReference type="AlphaFoldDB" id="X1GE76"/>
<evidence type="ECO:0000256" key="2">
    <source>
        <dbReference type="ARBA" id="ARBA00009263"/>
    </source>
</evidence>
<dbReference type="GO" id="GO:0008446">
    <property type="term" value="F:GDP-mannose 4,6-dehydratase activity"/>
    <property type="evidence" value="ECO:0007669"/>
    <property type="project" value="UniProtKB-EC"/>
</dbReference>
<dbReference type="EMBL" id="BARU01020994">
    <property type="protein sequence ID" value="GAH55487.1"/>
    <property type="molecule type" value="Genomic_DNA"/>
</dbReference>
<dbReference type="Pfam" id="PF16363">
    <property type="entry name" value="GDP_Man_Dehyd"/>
    <property type="match status" value="1"/>
</dbReference>
<dbReference type="InterPro" id="IPR036291">
    <property type="entry name" value="NAD(P)-bd_dom_sf"/>
</dbReference>
<organism evidence="6">
    <name type="scientific">marine sediment metagenome</name>
    <dbReference type="NCBI Taxonomy" id="412755"/>
    <lineage>
        <taxon>unclassified sequences</taxon>
        <taxon>metagenomes</taxon>
        <taxon>ecological metagenomes</taxon>
    </lineage>
</organism>
<gene>
    <name evidence="6" type="ORF">S03H2_34410</name>
</gene>
<keyword evidence="4" id="KW-0456">Lyase</keyword>
<dbReference type="FunFam" id="3.40.50.720:FF:000924">
    <property type="entry name" value="GDP-mannose 4,6 dehydratase"/>
    <property type="match status" value="1"/>
</dbReference>
<proteinExistence type="inferred from homology"/>
<evidence type="ECO:0000256" key="3">
    <source>
        <dbReference type="ARBA" id="ARBA00011989"/>
    </source>
</evidence>
<evidence type="ECO:0000313" key="6">
    <source>
        <dbReference type="EMBL" id="GAH55487.1"/>
    </source>
</evidence>
<dbReference type="InterPro" id="IPR006368">
    <property type="entry name" value="GDP_Man_deHydtase"/>
</dbReference>
<evidence type="ECO:0000256" key="1">
    <source>
        <dbReference type="ARBA" id="ARBA00001937"/>
    </source>
</evidence>